<evidence type="ECO:0000313" key="5">
    <source>
        <dbReference type="EMBL" id="MBK9295687.1"/>
    </source>
</evidence>
<comment type="similarity">
    <text evidence="1">Belongs to the leucine-binding protein family.</text>
</comment>
<keyword evidence="2 3" id="KW-0732">Signal</keyword>
<evidence type="ECO:0000313" key="6">
    <source>
        <dbReference type="Proteomes" id="UP000727993"/>
    </source>
</evidence>
<organism evidence="5 6">
    <name type="scientific">Candidatus Neomicrothrix subdominans</name>
    <dbReference type="NCBI Taxonomy" id="2954438"/>
    <lineage>
        <taxon>Bacteria</taxon>
        <taxon>Bacillati</taxon>
        <taxon>Actinomycetota</taxon>
        <taxon>Acidimicrobiia</taxon>
        <taxon>Acidimicrobiales</taxon>
        <taxon>Microthrixaceae</taxon>
        <taxon>Candidatus Neomicrothrix</taxon>
    </lineage>
</organism>
<dbReference type="EMBL" id="JADJZA010000001">
    <property type="protein sequence ID" value="MBK9295687.1"/>
    <property type="molecule type" value="Genomic_DNA"/>
</dbReference>
<reference evidence="5 6" key="1">
    <citation type="submission" date="2020-10" db="EMBL/GenBank/DDBJ databases">
        <title>Connecting structure to function with the recovery of over 1000 high-quality activated sludge metagenome-assembled genomes encoding full-length rRNA genes using long-read sequencing.</title>
        <authorList>
            <person name="Singleton C.M."/>
            <person name="Petriglieri F."/>
            <person name="Kristensen J.M."/>
            <person name="Kirkegaard R.H."/>
            <person name="Michaelsen T.Y."/>
            <person name="Andersen M.H."/>
            <person name="Karst S.M."/>
            <person name="Dueholm M.S."/>
            <person name="Nielsen P.H."/>
            <person name="Albertsen M."/>
        </authorList>
    </citation>
    <scope>NUCLEOTIDE SEQUENCE [LARGE SCALE GENOMIC DNA]</scope>
    <source>
        <strain evidence="5">Lyne_18-Q3-R50-59_MAXAC.006</strain>
    </source>
</reference>
<dbReference type="SUPFAM" id="SSF53822">
    <property type="entry name" value="Periplasmic binding protein-like I"/>
    <property type="match status" value="1"/>
</dbReference>
<evidence type="ECO:0000256" key="2">
    <source>
        <dbReference type="ARBA" id="ARBA00022729"/>
    </source>
</evidence>
<dbReference type="InterPro" id="IPR028082">
    <property type="entry name" value="Peripla_BP_I"/>
</dbReference>
<sequence length="415" mass="43969">MPRKRYVSALAVLATTVMLMSCSKSVDDEGAATTTDNKEPTERTMRGITDTSIKVGGIQYGVYFSDAAIGVEARINQANEDGGVNGRKIEFVGAKENDNDSTKDQDLARALVEQDEVFALLPVMSGTFGAIDYVVDNNVPMFGYGVNPAFCENDVAFGITGCVTNPSLDVGSNALGTTLKDYYDGDSNKSISFIAEDNDAGRGGLTLLSASVENKGFKVPFAEPSIPAPPEQVGDVSPFVSELLKSDGGEAPDAIYLQATLVGTKLADGLQQAGYDGTIITPSYSPLLLGTPGYDGVLVNTQFGMDPELAPNAEMLDAVHKIDPEKQMSLALVSGYRSADLFVKALEATGKDLSVETFLQTLNDGFSYSVDGVVGKSTWPENHGKPVPCAVMTEVKDSKFVTIQDLVCGENIEIG</sequence>
<name>A0A936NAV7_9ACTN</name>
<evidence type="ECO:0000256" key="1">
    <source>
        <dbReference type="ARBA" id="ARBA00010062"/>
    </source>
</evidence>
<dbReference type="Proteomes" id="UP000727993">
    <property type="component" value="Unassembled WGS sequence"/>
</dbReference>
<evidence type="ECO:0000256" key="3">
    <source>
        <dbReference type="SAM" id="SignalP"/>
    </source>
</evidence>
<dbReference type="Pfam" id="PF13458">
    <property type="entry name" value="Peripla_BP_6"/>
    <property type="match status" value="1"/>
</dbReference>
<dbReference type="PANTHER" id="PTHR47235:SF1">
    <property type="entry name" value="BLR6548 PROTEIN"/>
    <property type="match status" value="1"/>
</dbReference>
<protein>
    <submittedName>
        <fullName evidence="5">ABC transporter substrate-binding protein</fullName>
    </submittedName>
</protein>
<comment type="caution">
    <text evidence="5">The sequence shown here is derived from an EMBL/GenBank/DDBJ whole genome shotgun (WGS) entry which is preliminary data.</text>
</comment>
<accession>A0A936NAV7</accession>
<dbReference type="AlphaFoldDB" id="A0A936NAV7"/>
<evidence type="ECO:0000259" key="4">
    <source>
        <dbReference type="Pfam" id="PF13458"/>
    </source>
</evidence>
<feature type="domain" description="Leucine-binding protein" evidence="4">
    <location>
        <begin position="61"/>
        <end position="397"/>
    </location>
</feature>
<dbReference type="PROSITE" id="PS51257">
    <property type="entry name" value="PROKAR_LIPOPROTEIN"/>
    <property type="match status" value="1"/>
</dbReference>
<feature type="chain" id="PRO_5039344542" evidence="3">
    <location>
        <begin position="27"/>
        <end position="415"/>
    </location>
</feature>
<dbReference type="Gene3D" id="3.40.50.2300">
    <property type="match status" value="2"/>
</dbReference>
<dbReference type="PANTHER" id="PTHR47235">
    <property type="entry name" value="BLR6548 PROTEIN"/>
    <property type="match status" value="1"/>
</dbReference>
<gene>
    <name evidence="5" type="ORF">IPN02_02180</name>
</gene>
<feature type="signal peptide" evidence="3">
    <location>
        <begin position="1"/>
        <end position="26"/>
    </location>
</feature>
<dbReference type="InterPro" id="IPR028081">
    <property type="entry name" value="Leu-bd"/>
</dbReference>
<proteinExistence type="inferred from homology"/>